<reference evidence="2" key="1">
    <citation type="submission" date="2016-11" db="EMBL/GenBank/DDBJ databases">
        <authorList>
            <person name="Varghese N."/>
            <person name="Submissions S."/>
        </authorList>
    </citation>
    <scope>NUCLEOTIDE SEQUENCE [LARGE SCALE GENOMIC DNA]</scope>
    <source>
        <strain evidence="2">DSM 29326</strain>
    </source>
</reference>
<organism evidence="1 2">
    <name type="scientific">Loktanella atrilutea</name>
    <dbReference type="NCBI Taxonomy" id="366533"/>
    <lineage>
        <taxon>Bacteria</taxon>
        <taxon>Pseudomonadati</taxon>
        <taxon>Pseudomonadota</taxon>
        <taxon>Alphaproteobacteria</taxon>
        <taxon>Rhodobacterales</taxon>
        <taxon>Roseobacteraceae</taxon>
        <taxon>Loktanella</taxon>
    </lineage>
</organism>
<keyword evidence="2" id="KW-1185">Reference proteome</keyword>
<name>A0A1M5FF96_LOKAT</name>
<dbReference type="AlphaFoldDB" id="A0A1M5FF96"/>
<dbReference type="EMBL" id="FQUE01000020">
    <property type="protein sequence ID" value="SHF90138.1"/>
    <property type="molecule type" value="Genomic_DNA"/>
</dbReference>
<evidence type="ECO:0000313" key="2">
    <source>
        <dbReference type="Proteomes" id="UP000183987"/>
    </source>
</evidence>
<sequence>MLSSEKLRIANDPFIKVISFQTNPLYKMGKLLSAE</sequence>
<gene>
    <name evidence="1" type="ORF">SAMN05444339_12026</name>
</gene>
<proteinExistence type="predicted"/>
<dbReference type="Proteomes" id="UP000183987">
    <property type="component" value="Unassembled WGS sequence"/>
</dbReference>
<accession>A0A1M5FF96</accession>
<evidence type="ECO:0000313" key="1">
    <source>
        <dbReference type="EMBL" id="SHF90138.1"/>
    </source>
</evidence>
<protein>
    <submittedName>
        <fullName evidence="1">Uncharacterized protein</fullName>
    </submittedName>
</protein>